<evidence type="ECO:0000259" key="1">
    <source>
        <dbReference type="Pfam" id="PF04606"/>
    </source>
</evidence>
<proteinExistence type="predicted"/>
<feature type="domain" description="Zinc finger Ogr/Delta-type" evidence="1">
    <location>
        <begin position="21"/>
        <end position="67"/>
    </location>
</feature>
<organism evidence="2 3">
    <name type="scientific">Acinetobacter pittii</name>
    <name type="common">Acinetobacter genomosp. 3</name>
    <dbReference type="NCBI Taxonomy" id="48296"/>
    <lineage>
        <taxon>Bacteria</taxon>
        <taxon>Pseudomonadati</taxon>
        <taxon>Pseudomonadota</taxon>
        <taxon>Gammaproteobacteria</taxon>
        <taxon>Moraxellales</taxon>
        <taxon>Moraxellaceae</taxon>
        <taxon>Acinetobacter</taxon>
        <taxon>Acinetobacter calcoaceticus/baumannii complex</taxon>
    </lineage>
</organism>
<dbReference type="Pfam" id="PF04606">
    <property type="entry name" value="Ogr_Delta"/>
    <property type="match status" value="1"/>
</dbReference>
<dbReference type="Proteomes" id="UP000195162">
    <property type="component" value="Unassembled WGS sequence"/>
</dbReference>
<comment type="caution">
    <text evidence="2">The sequence shown here is derived from an EMBL/GenBank/DDBJ whole genome shotgun (WGS) entry which is preliminary data.</text>
</comment>
<dbReference type="AlphaFoldDB" id="A0A242U708"/>
<accession>A0A242U708</accession>
<protein>
    <recommendedName>
        <fullName evidence="1">Zinc finger Ogr/Delta-type domain-containing protein</fullName>
    </recommendedName>
</protein>
<name>A0A242U708_ACIPI</name>
<evidence type="ECO:0000313" key="3">
    <source>
        <dbReference type="Proteomes" id="UP000195162"/>
    </source>
</evidence>
<reference evidence="2 3" key="1">
    <citation type="submission" date="2017-05" db="EMBL/GenBank/DDBJ databases">
        <authorList>
            <person name="Song R."/>
            <person name="Chenine A.L."/>
            <person name="Ruprecht R.M."/>
        </authorList>
    </citation>
    <scope>NUCLEOTIDE SEQUENCE [LARGE SCALE GENOMIC DNA]</scope>
    <source>
        <strain evidence="2 3">ARLG1955</strain>
    </source>
</reference>
<evidence type="ECO:0000313" key="2">
    <source>
        <dbReference type="EMBL" id="OTU28894.1"/>
    </source>
</evidence>
<dbReference type="InterPro" id="IPR007684">
    <property type="entry name" value="Znf_Ogr/Delta"/>
</dbReference>
<dbReference type="RefSeq" id="WP_086375872.1">
    <property type="nucleotide sequence ID" value="NZ_NGIR01000020.1"/>
</dbReference>
<sequence length="100" mass="11273">MISPNNYNKINKNNSRPQIICPHCKSTNLKIRSSEQRHPLLKDVWLTCPNLFCGFTCGGHIEITHTISPSASPDPKIHIPTLLEIKAANDDRMEQDHASE</sequence>
<dbReference type="EMBL" id="NGIR01000020">
    <property type="protein sequence ID" value="OTU28894.1"/>
    <property type="molecule type" value="Genomic_DNA"/>
</dbReference>
<gene>
    <name evidence="2" type="ORF">CAT59_06745</name>
</gene>